<evidence type="ECO:0000313" key="1">
    <source>
        <dbReference type="EMBL" id="SFT71368.1"/>
    </source>
</evidence>
<evidence type="ECO:0000313" key="2">
    <source>
        <dbReference type="Proteomes" id="UP000199165"/>
    </source>
</evidence>
<protein>
    <recommendedName>
        <fullName evidence="3">DUF3800 domain-containing protein</fullName>
    </recommendedName>
</protein>
<keyword evidence="2" id="KW-1185">Reference proteome</keyword>
<dbReference type="AlphaFoldDB" id="A0A1I7A8Y9"/>
<dbReference type="EMBL" id="FPAT01000006">
    <property type="protein sequence ID" value="SFT71368.1"/>
    <property type="molecule type" value="Genomic_DNA"/>
</dbReference>
<name>A0A1I7A8Y9_9ACTN</name>
<dbReference type="RefSeq" id="WP_217643485.1">
    <property type="nucleotide sequence ID" value="NZ_FPAT01000006.1"/>
</dbReference>
<gene>
    <name evidence="1" type="ORF">SAMN04487904_106144</name>
</gene>
<dbReference type="Proteomes" id="UP000199165">
    <property type="component" value="Unassembled WGS sequence"/>
</dbReference>
<evidence type="ECO:0008006" key="3">
    <source>
        <dbReference type="Google" id="ProtNLM"/>
    </source>
</evidence>
<proteinExistence type="predicted"/>
<organism evidence="1 2">
    <name type="scientific">Actinopolyspora righensis</name>
    <dbReference type="NCBI Taxonomy" id="995060"/>
    <lineage>
        <taxon>Bacteria</taxon>
        <taxon>Bacillati</taxon>
        <taxon>Actinomycetota</taxon>
        <taxon>Actinomycetes</taxon>
        <taxon>Actinopolysporales</taxon>
        <taxon>Actinopolysporaceae</taxon>
        <taxon>Actinopolyspora</taxon>
        <taxon>Actinopolyspora alba group</taxon>
    </lineage>
</organism>
<reference evidence="2" key="1">
    <citation type="submission" date="2016-10" db="EMBL/GenBank/DDBJ databases">
        <authorList>
            <person name="Varghese N."/>
            <person name="Submissions S."/>
        </authorList>
    </citation>
    <scope>NUCLEOTIDE SEQUENCE [LARGE SCALE GENOMIC DNA]</scope>
    <source>
        <strain evidence="2">DSM 45501</strain>
    </source>
</reference>
<accession>A0A1I7A8Y9</accession>
<sequence>MDTAQKPSNTAGLVAYGDESFHEDQESGFYVLATVVFDNHNIEDEARDCFRAMRGPRSVAKLHWNEMDRSQQRRVAKRLADFDGLHVVVTGEPVPRRRQERARSQCLKHLIYELHGYGVRHLILEAREEELNHADSRTTAGVRQSDLPKGSQLRIDHVHGANEPLLWAADVVAGSCRAAREGKPEPRSVLAERIYEIPLDTEC</sequence>